<proteinExistence type="predicted"/>
<gene>
    <name evidence="1 3" type="primary">Ppp4r1</name>
    <name evidence="1" type="ORF">rCG_55418</name>
</gene>
<evidence type="ECO:0000313" key="3">
    <source>
        <dbReference type="RGD" id="619798"/>
    </source>
</evidence>
<evidence type="ECO:0000313" key="1">
    <source>
        <dbReference type="EMBL" id="EDL91813.1"/>
    </source>
</evidence>
<evidence type="ECO:0000313" key="2">
    <source>
        <dbReference type="Proteomes" id="UP000234681"/>
    </source>
</evidence>
<name>A6JRC5_RAT</name>
<dbReference type="AlphaFoldDB" id="A6JRC5"/>
<dbReference type="Proteomes" id="UP000234681">
    <property type="component" value="Chromosome 9"/>
</dbReference>
<organism evidence="1 2">
    <name type="scientific">Rattus norvegicus</name>
    <name type="common">Rat</name>
    <dbReference type="NCBI Taxonomy" id="10116"/>
    <lineage>
        <taxon>Eukaryota</taxon>
        <taxon>Metazoa</taxon>
        <taxon>Chordata</taxon>
        <taxon>Craniata</taxon>
        <taxon>Vertebrata</taxon>
        <taxon>Euteleostomi</taxon>
        <taxon>Mammalia</taxon>
        <taxon>Eutheria</taxon>
        <taxon>Euarchontoglires</taxon>
        <taxon>Glires</taxon>
        <taxon>Rodentia</taxon>
        <taxon>Myomorpha</taxon>
        <taxon>Muroidea</taxon>
        <taxon>Muridae</taxon>
        <taxon>Murinae</taxon>
        <taxon>Rattus</taxon>
    </lineage>
</organism>
<dbReference type="EMBL" id="CH473997">
    <property type="protein sequence ID" value="EDL91813.1"/>
    <property type="molecule type" value="Genomic_DNA"/>
</dbReference>
<accession>A6JRC5</accession>
<protein>
    <submittedName>
        <fullName evidence="1">Protein phosphatase 4, regulatory subunit 1, isoform CRA_e</fullName>
    </submittedName>
</protein>
<sequence>MSLLVGVDDYSSESDVIIIPSALDFVSQDEMLTPLGRLDKYAASENVFNRQSWPFRWIETVTSSTLQASTRPVPNSLKMQ</sequence>
<reference evidence="1 2" key="1">
    <citation type="submission" date="2005-09" db="EMBL/GenBank/DDBJ databases">
        <authorList>
            <person name="Mural R.J."/>
            <person name="Li P.W."/>
            <person name="Adams M.D."/>
            <person name="Amanatides P.G."/>
            <person name="Baden-Tillson H."/>
            <person name="Barnstead M."/>
            <person name="Chin S.H."/>
            <person name="Dew I."/>
            <person name="Evans C.A."/>
            <person name="Ferriera S."/>
            <person name="Flanigan M."/>
            <person name="Fosler C."/>
            <person name="Glodek A."/>
            <person name="Gu Z."/>
            <person name="Holt R.A."/>
            <person name="Jennings D."/>
            <person name="Kraft C.L."/>
            <person name="Lu F."/>
            <person name="Nguyen T."/>
            <person name="Nusskern D.R."/>
            <person name="Pfannkoch C.M."/>
            <person name="Sitter C."/>
            <person name="Sutton G.G."/>
            <person name="Venter J.C."/>
            <person name="Wang Z."/>
            <person name="Woodage T."/>
            <person name="Zheng X.H."/>
            <person name="Zhong F."/>
        </authorList>
    </citation>
    <scope>NUCLEOTIDE SEQUENCE [LARGE SCALE GENOMIC DNA]</scope>
    <source>
        <strain>BN</strain>
        <strain evidence="2">Sprague-Dawley</strain>
    </source>
</reference>
<dbReference type="RGD" id="619798">
    <property type="gene designation" value="Ppp4r1"/>
</dbReference>